<feature type="domain" description="SpoVT-AbrB" evidence="2">
    <location>
        <begin position="4"/>
        <end position="49"/>
    </location>
</feature>
<dbReference type="SUPFAM" id="SSF89447">
    <property type="entry name" value="AbrB/MazE/MraZ-like"/>
    <property type="match status" value="1"/>
</dbReference>
<dbReference type="SMART" id="SM00966">
    <property type="entry name" value="SpoVT_AbrB"/>
    <property type="match status" value="1"/>
</dbReference>
<proteinExistence type="predicted"/>
<dbReference type="InterPro" id="IPR037914">
    <property type="entry name" value="SpoVT-AbrB_sf"/>
</dbReference>
<dbReference type="EMBL" id="CP117267">
    <property type="protein sequence ID" value="WFS23100.1"/>
    <property type="molecule type" value="Genomic_DNA"/>
</dbReference>
<evidence type="ECO:0000256" key="1">
    <source>
        <dbReference type="PROSITE-ProRule" id="PRU01076"/>
    </source>
</evidence>
<dbReference type="Pfam" id="PF04014">
    <property type="entry name" value="MazE_antitoxin"/>
    <property type="match status" value="1"/>
</dbReference>
<accession>A0ABY8IHL0</accession>
<dbReference type="GO" id="GO:0003677">
    <property type="term" value="F:DNA binding"/>
    <property type="evidence" value="ECO:0007669"/>
    <property type="project" value="UniProtKB-KW"/>
</dbReference>
<dbReference type="Gene3D" id="2.10.260.10">
    <property type="match status" value="1"/>
</dbReference>
<evidence type="ECO:0000313" key="4">
    <source>
        <dbReference type="Proteomes" id="UP000318939"/>
    </source>
</evidence>
<sequence length="85" mass="9297">MATSTLRNVGGSVMMTIPKAVVDELGLTANTKVEVLAEDGRVVAVPHKRPKYTLDELLAQCDLDAPFTEEDREWLDDAPSGREVI</sequence>
<evidence type="ECO:0000259" key="2">
    <source>
        <dbReference type="PROSITE" id="PS51740"/>
    </source>
</evidence>
<gene>
    <name evidence="3" type="ORF">PR018_00815</name>
</gene>
<keyword evidence="1 3" id="KW-0238">DNA-binding</keyword>
<dbReference type="InterPro" id="IPR039052">
    <property type="entry name" value="Antitox_PemI-like"/>
</dbReference>
<organism evidence="3 4">
    <name type="scientific">Rhizobium rhododendri</name>
    <dbReference type="NCBI Taxonomy" id="2506430"/>
    <lineage>
        <taxon>Bacteria</taxon>
        <taxon>Pseudomonadati</taxon>
        <taxon>Pseudomonadota</taxon>
        <taxon>Alphaproteobacteria</taxon>
        <taxon>Hyphomicrobiales</taxon>
        <taxon>Rhizobiaceae</taxon>
        <taxon>Rhizobium/Agrobacterium group</taxon>
        <taxon>Rhizobium</taxon>
    </lineage>
</organism>
<dbReference type="Proteomes" id="UP000318939">
    <property type="component" value="Chromosome"/>
</dbReference>
<reference evidence="3" key="1">
    <citation type="journal article" date="2019" name="Phytopathology">
        <title>A Novel Group of Rhizobium tumorigenes-Like Agrobacteria Associated with Crown Gall Disease of Rhododendron and Blueberry.</title>
        <authorList>
            <person name="Kuzmanovic N."/>
            <person name="Behrens P."/>
            <person name="Idczak E."/>
            <person name="Wagner S."/>
            <person name="Gotz M."/>
            <person name="Sproer C."/>
            <person name="Bunk B."/>
            <person name="Overmann J."/>
            <person name="Smalla K."/>
        </authorList>
    </citation>
    <scope>NUCLEOTIDE SEQUENCE</scope>
    <source>
        <strain evidence="3">Rho-6.2</strain>
    </source>
</reference>
<dbReference type="PANTHER" id="PTHR40516:SF1">
    <property type="entry name" value="ANTITOXIN CHPS-RELATED"/>
    <property type="match status" value="1"/>
</dbReference>
<dbReference type="PROSITE" id="PS51740">
    <property type="entry name" value="SPOVT_ABRB"/>
    <property type="match status" value="1"/>
</dbReference>
<keyword evidence="4" id="KW-1185">Reference proteome</keyword>
<name>A0ABY8IHL0_9HYPH</name>
<dbReference type="RefSeq" id="WP_142823966.1">
    <property type="nucleotide sequence ID" value="NZ_CP117267.1"/>
</dbReference>
<evidence type="ECO:0000313" key="3">
    <source>
        <dbReference type="EMBL" id="WFS23100.1"/>
    </source>
</evidence>
<protein>
    <submittedName>
        <fullName evidence="3">AbrB/MazE/SpoVT family DNA-binding domain-containing protein</fullName>
    </submittedName>
</protein>
<reference evidence="3" key="2">
    <citation type="journal article" date="2023" name="MicrobiologyOpen">
        <title>Genomics of the tumorigenes clade of the family Rhizobiaceae and description of Rhizobium rhododendri sp. nov.</title>
        <authorList>
            <person name="Kuzmanovic N."/>
            <person name="diCenzo G.C."/>
            <person name="Bunk B."/>
            <person name="Sproeer C."/>
            <person name="Fruehling A."/>
            <person name="Neumann-Schaal M."/>
            <person name="Overmann J."/>
            <person name="Smalla K."/>
        </authorList>
    </citation>
    <scope>NUCLEOTIDE SEQUENCE</scope>
    <source>
        <strain evidence="3">Rho-6.2</strain>
    </source>
</reference>
<dbReference type="InterPro" id="IPR007159">
    <property type="entry name" value="SpoVT-AbrB_dom"/>
</dbReference>
<dbReference type="PANTHER" id="PTHR40516">
    <property type="entry name" value="ANTITOXIN CHPS-RELATED"/>
    <property type="match status" value="1"/>
</dbReference>